<dbReference type="PANTHER" id="PTHR19328:SF75">
    <property type="entry name" value="ALDOSE SUGAR DEHYDROGENASE YLII"/>
    <property type="match status" value="1"/>
</dbReference>
<evidence type="ECO:0000313" key="6">
    <source>
        <dbReference type="EMBL" id="SMG08891.1"/>
    </source>
</evidence>
<accession>A0A1X7I3U9</accession>
<keyword evidence="2 4" id="KW-0479">Metal-binding</keyword>
<organism evidence="6 7">
    <name type="scientific">Arenibacter troitsensis</name>
    <dbReference type="NCBI Taxonomy" id="188872"/>
    <lineage>
        <taxon>Bacteria</taxon>
        <taxon>Pseudomonadati</taxon>
        <taxon>Bacteroidota</taxon>
        <taxon>Flavobacteriia</taxon>
        <taxon>Flavobacteriales</taxon>
        <taxon>Flavobacteriaceae</taxon>
        <taxon>Arenibacter</taxon>
    </lineage>
</organism>
<evidence type="ECO:0000256" key="3">
    <source>
        <dbReference type="ARBA" id="ARBA00023004"/>
    </source>
</evidence>
<sequence>MKICSYFLVIAMVFMSLNSCKPKERGDFGNTISANKELIKNGKVAFEELCSSCHNFGQDAIGPNLSGITRTMPTNWIKEFIGSPKKKIDLKDPRAVALKEKYKAVMPDFQHLSDADIEAILAYMHTYDKAQFKKETDSNLIENPIREKIILSGETADLEYIGQIPASSAQQPYTRINKLACEKNSGRLFVNDLRGTLFELKEGGEPSVYLDLNKTHPNFIDKNGMATGFGSFAFHPEFNKNGLFYTSHTEVAGSKPADFKLPDSIKVVMQGVVTEWKAKDPSSMSFSGSTRELIRFDFIANSHGLQEIAFNPFANKGDQDYGNLYISIGDVGAVQVGYPKIADHHGADIWGSILRIDPLGNNSVNTKYGIPKDNPFVGYTDKKKEIWAYGFRNPNRISWMDRNRILASDIGQANIEELNIVEPGNFYGWPIREGRFMFNPNGNFNNVYELPDNDLEDFITYPIVQYDHDEGPAISGGFISKGKLFDGKYIFGDIPTGRLFISDLWNTDNPRIEELKIAINNEQINFYELTKSNRVDLKFGRGCVDDIYIFTKADGKIYRLME</sequence>
<dbReference type="EMBL" id="FXAO01000001">
    <property type="protein sequence ID" value="SMG08891.1"/>
    <property type="molecule type" value="Genomic_DNA"/>
</dbReference>
<evidence type="ECO:0000259" key="5">
    <source>
        <dbReference type="PROSITE" id="PS51007"/>
    </source>
</evidence>
<dbReference type="InterPro" id="IPR009056">
    <property type="entry name" value="Cyt_c-like_dom"/>
</dbReference>
<dbReference type="OrthoDB" id="9770043at2"/>
<dbReference type="RefSeq" id="WP_085495656.1">
    <property type="nucleotide sequence ID" value="NZ_FXAO01000001.1"/>
</dbReference>
<gene>
    <name evidence="6" type="ORF">SAMN03080602_00389</name>
</gene>
<evidence type="ECO:0000256" key="2">
    <source>
        <dbReference type="ARBA" id="ARBA00022723"/>
    </source>
</evidence>
<feature type="domain" description="Cytochrome c" evidence="5">
    <location>
        <begin position="37"/>
        <end position="128"/>
    </location>
</feature>
<dbReference type="InterPro" id="IPR011041">
    <property type="entry name" value="Quinoprot_gluc/sorb_DH_b-prop"/>
</dbReference>
<evidence type="ECO:0000313" key="7">
    <source>
        <dbReference type="Proteomes" id="UP000193420"/>
    </source>
</evidence>
<dbReference type="GO" id="GO:0046872">
    <property type="term" value="F:metal ion binding"/>
    <property type="evidence" value="ECO:0007669"/>
    <property type="project" value="UniProtKB-KW"/>
</dbReference>
<keyword evidence="1 4" id="KW-0349">Heme</keyword>
<dbReference type="STRING" id="188872.SAMN03080602_00389"/>
<name>A0A1X7I3U9_9FLAO</name>
<dbReference type="Gene3D" id="1.10.760.10">
    <property type="entry name" value="Cytochrome c-like domain"/>
    <property type="match status" value="1"/>
</dbReference>
<keyword evidence="7" id="KW-1185">Reference proteome</keyword>
<evidence type="ECO:0000256" key="1">
    <source>
        <dbReference type="ARBA" id="ARBA00022617"/>
    </source>
</evidence>
<dbReference type="PROSITE" id="PS51007">
    <property type="entry name" value="CYTC"/>
    <property type="match status" value="1"/>
</dbReference>
<evidence type="ECO:0000256" key="4">
    <source>
        <dbReference type="PROSITE-ProRule" id="PRU00433"/>
    </source>
</evidence>
<reference evidence="7" key="1">
    <citation type="submission" date="2017-04" db="EMBL/GenBank/DDBJ databases">
        <authorList>
            <person name="Varghese N."/>
            <person name="Submissions S."/>
        </authorList>
    </citation>
    <scope>NUCLEOTIDE SEQUENCE [LARGE SCALE GENOMIC DNA]</scope>
    <source>
        <strain evidence="7">DSM 19835</strain>
    </source>
</reference>
<dbReference type="InterPro" id="IPR011042">
    <property type="entry name" value="6-blade_b-propeller_TolB-like"/>
</dbReference>
<protein>
    <submittedName>
        <fullName evidence="6">Cytochrome c</fullName>
    </submittedName>
</protein>
<dbReference type="PANTHER" id="PTHR19328">
    <property type="entry name" value="HEDGEHOG-INTERACTING PROTEIN"/>
    <property type="match status" value="1"/>
</dbReference>
<dbReference type="Pfam" id="PF00034">
    <property type="entry name" value="Cytochrom_C"/>
    <property type="match status" value="1"/>
</dbReference>
<dbReference type="InterPro" id="IPR012938">
    <property type="entry name" value="Glc/Sorbosone_DH"/>
</dbReference>
<dbReference type="AlphaFoldDB" id="A0A1X7I3U9"/>
<dbReference type="SUPFAM" id="SSF50952">
    <property type="entry name" value="Soluble quinoprotein glucose dehydrogenase"/>
    <property type="match status" value="1"/>
</dbReference>
<dbReference type="Pfam" id="PF07995">
    <property type="entry name" value="GSDH"/>
    <property type="match status" value="1"/>
</dbReference>
<dbReference type="SUPFAM" id="SSF46626">
    <property type="entry name" value="Cytochrome c"/>
    <property type="match status" value="1"/>
</dbReference>
<dbReference type="Proteomes" id="UP000193420">
    <property type="component" value="Unassembled WGS sequence"/>
</dbReference>
<proteinExistence type="predicted"/>
<dbReference type="GO" id="GO:0009055">
    <property type="term" value="F:electron transfer activity"/>
    <property type="evidence" value="ECO:0007669"/>
    <property type="project" value="InterPro"/>
</dbReference>
<keyword evidence="3 4" id="KW-0408">Iron</keyword>
<dbReference type="InterPro" id="IPR036909">
    <property type="entry name" value="Cyt_c-like_dom_sf"/>
</dbReference>
<dbReference type="Gene3D" id="2.120.10.30">
    <property type="entry name" value="TolB, C-terminal domain"/>
    <property type="match status" value="1"/>
</dbReference>
<dbReference type="GO" id="GO:0020037">
    <property type="term" value="F:heme binding"/>
    <property type="evidence" value="ECO:0007669"/>
    <property type="project" value="InterPro"/>
</dbReference>